<comment type="caution">
    <text evidence="3">The sequence shown here is derived from an EMBL/GenBank/DDBJ whole genome shotgun (WGS) entry which is preliminary data.</text>
</comment>
<dbReference type="Gene3D" id="3.40.190.170">
    <property type="entry name" value="Bacterial extracellular solute-binding protein, family 7"/>
    <property type="match status" value="1"/>
</dbReference>
<dbReference type="InterPro" id="IPR006311">
    <property type="entry name" value="TAT_signal"/>
</dbReference>
<evidence type="ECO:0000313" key="4">
    <source>
        <dbReference type="Proteomes" id="UP000321275"/>
    </source>
</evidence>
<dbReference type="AlphaFoldDB" id="A0A510XC43"/>
<dbReference type="InterPro" id="IPR018389">
    <property type="entry name" value="DctP_fam"/>
</dbReference>
<dbReference type="Pfam" id="PF03480">
    <property type="entry name" value="DctP"/>
    <property type="match status" value="1"/>
</dbReference>
<dbReference type="PROSITE" id="PS51318">
    <property type="entry name" value="TAT"/>
    <property type="match status" value="1"/>
</dbReference>
<name>A0A510XC43_9GAMM</name>
<dbReference type="Proteomes" id="UP000321275">
    <property type="component" value="Unassembled WGS sequence"/>
</dbReference>
<feature type="chain" id="PRO_5022189259" evidence="2">
    <location>
        <begin position="42"/>
        <end position="356"/>
    </location>
</feature>
<dbReference type="PANTHER" id="PTHR33376">
    <property type="match status" value="1"/>
</dbReference>
<proteinExistence type="predicted"/>
<dbReference type="InterPro" id="IPR038404">
    <property type="entry name" value="TRAP_DctP_sf"/>
</dbReference>
<keyword evidence="4" id="KW-1185">Reference proteome</keyword>
<feature type="signal peptide" evidence="2">
    <location>
        <begin position="1"/>
        <end position="41"/>
    </location>
</feature>
<accession>A0A510XC43</accession>
<sequence length="356" mass="38550">MTQQTTPPTLIPRRRLGAACLGAACLGAVLAGSLSVSQAQASDITLNYAFFAPAQTFPAVQMEHWAEELERRTDGRVSVNTFPGGTLLTAGNMYDGVQSGVADIGLSATSYEPARFPLLNLAGSLTGNDVDSTVASRVIYDLIQEFPADQLGLEDFKVITAFTSEPGYLHSRSPVASLEALQGQEIRVPGDATEVLEALGGVPVGLNQAETGEALQAGVVDGYVGSRETLMDLQYARSVQYVTDYPLTNVVFVAAMNRQRWESLPEDVQRVIDELGAEMAHFAGDYLDSHIEESLSWAAEEHGVEPLTLSDEEAARWAEHLAPINEARLAEVAEMGLPAYEFYDRMMELIDGYKIQ</sequence>
<dbReference type="GO" id="GO:0055085">
    <property type="term" value="P:transmembrane transport"/>
    <property type="evidence" value="ECO:0007669"/>
    <property type="project" value="InterPro"/>
</dbReference>
<protein>
    <submittedName>
        <fullName evidence="3">C4-dicarboxylate ABC transporter substrate-binding protein</fullName>
    </submittedName>
</protein>
<dbReference type="NCBIfam" id="NF037995">
    <property type="entry name" value="TRAP_S1"/>
    <property type="match status" value="1"/>
</dbReference>
<gene>
    <name evidence="3" type="ORF">HPA02_32950</name>
</gene>
<dbReference type="CDD" id="cd13665">
    <property type="entry name" value="PBP2_TRAP_Dctp3_4"/>
    <property type="match status" value="1"/>
</dbReference>
<dbReference type="SUPFAM" id="SSF53850">
    <property type="entry name" value="Periplasmic binding protein-like II"/>
    <property type="match status" value="1"/>
</dbReference>
<organism evidence="3 4">
    <name type="scientific">Bisbaumannia pacifica</name>
    <dbReference type="NCBI Taxonomy" id="77098"/>
    <lineage>
        <taxon>Bacteria</taxon>
        <taxon>Pseudomonadati</taxon>
        <taxon>Pseudomonadota</taxon>
        <taxon>Gammaproteobacteria</taxon>
        <taxon>Oceanospirillales</taxon>
        <taxon>Halomonadaceae</taxon>
        <taxon>Bisbaumannia</taxon>
    </lineage>
</organism>
<dbReference type="EMBL" id="BJUK01000061">
    <property type="protein sequence ID" value="GEK49012.1"/>
    <property type="molecule type" value="Genomic_DNA"/>
</dbReference>
<dbReference type="OrthoDB" id="9771186at2"/>
<dbReference type="PANTHER" id="PTHR33376:SF15">
    <property type="entry name" value="BLL6794 PROTEIN"/>
    <property type="match status" value="1"/>
</dbReference>
<dbReference type="RefSeq" id="WP_146804332.1">
    <property type="nucleotide sequence ID" value="NZ_BJUK01000061.1"/>
</dbReference>
<keyword evidence="1 2" id="KW-0732">Signal</keyword>
<reference evidence="3 4" key="1">
    <citation type="submission" date="2019-07" db="EMBL/GenBank/DDBJ databases">
        <title>Whole genome shotgun sequence of Halomonas pacifica NBRC 102220.</title>
        <authorList>
            <person name="Hosoyama A."/>
            <person name="Uohara A."/>
            <person name="Ohji S."/>
            <person name="Ichikawa N."/>
        </authorList>
    </citation>
    <scope>NUCLEOTIDE SEQUENCE [LARGE SCALE GENOMIC DNA]</scope>
    <source>
        <strain evidence="3 4">NBRC 102220</strain>
    </source>
</reference>
<evidence type="ECO:0000256" key="1">
    <source>
        <dbReference type="ARBA" id="ARBA00022729"/>
    </source>
</evidence>
<evidence type="ECO:0000256" key="2">
    <source>
        <dbReference type="SAM" id="SignalP"/>
    </source>
</evidence>
<evidence type="ECO:0000313" key="3">
    <source>
        <dbReference type="EMBL" id="GEK49012.1"/>
    </source>
</evidence>